<keyword evidence="5 9" id="KW-1133">Transmembrane helix</keyword>
<dbReference type="Proteomes" id="UP001153461">
    <property type="component" value="Unassembled WGS sequence"/>
</dbReference>
<evidence type="ECO:0000256" key="9">
    <source>
        <dbReference type="SAM" id="Phobius"/>
    </source>
</evidence>
<name>A0A9W4MT90_PENNA</name>
<proteinExistence type="predicted"/>
<dbReference type="PANTHER" id="PTHR15071:SF0">
    <property type="entry name" value="MANNOSE 6-PHOSPHATE RECEPTOR-LIKE PROTEIN 1"/>
    <property type="match status" value="1"/>
</dbReference>
<keyword evidence="8" id="KW-0325">Glycoprotein</keyword>
<evidence type="ECO:0000256" key="2">
    <source>
        <dbReference type="ARBA" id="ARBA00022448"/>
    </source>
</evidence>
<keyword evidence="6 9" id="KW-0472">Membrane</keyword>
<evidence type="ECO:0000256" key="1">
    <source>
        <dbReference type="ARBA" id="ARBA00004308"/>
    </source>
</evidence>
<accession>A0A9W4MT90</accession>
<dbReference type="PANTHER" id="PTHR15071">
    <property type="entry name" value="MANNOSE-6-PHOSPHATE RECEPTOR FAMILY MEMBER"/>
    <property type="match status" value="1"/>
</dbReference>
<comment type="subcellular location">
    <subcellularLocation>
        <location evidence="1">Endomembrane system</location>
    </subcellularLocation>
</comment>
<dbReference type="InterPro" id="IPR044865">
    <property type="entry name" value="MRH_dom"/>
</dbReference>
<keyword evidence="2" id="KW-0813">Transport</keyword>
<evidence type="ECO:0000256" key="8">
    <source>
        <dbReference type="ARBA" id="ARBA00023180"/>
    </source>
</evidence>
<feature type="transmembrane region" description="Helical" evidence="9">
    <location>
        <begin position="295"/>
        <end position="316"/>
    </location>
</feature>
<dbReference type="PROSITE" id="PS51914">
    <property type="entry name" value="MRH"/>
    <property type="match status" value="1"/>
</dbReference>
<dbReference type="SUPFAM" id="SSF50911">
    <property type="entry name" value="Mannose 6-phosphate receptor domain"/>
    <property type="match status" value="1"/>
</dbReference>
<evidence type="ECO:0000313" key="11">
    <source>
        <dbReference type="EMBL" id="CAG8060453.1"/>
    </source>
</evidence>
<evidence type="ECO:0000259" key="10">
    <source>
        <dbReference type="PROSITE" id="PS51914"/>
    </source>
</evidence>
<reference evidence="11" key="1">
    <citation type="submission" date="2021-07" db="EMBL/GenBank/DDBJ databases">
        <authorList>
            <person name="Branca A.L. A."/>
        </authorList>
    </citation>
    <scope>NUCLEOTIDE SEQUENCE</scope>
</reference>
<dbReference type="EMBL" id="CAJVNV010000122">
    <property type="protein sequence ID" value="CAG8060453.1"/>
    <property type="molecule type" value="Genomic_DNA"/>
</dbReference>
<dbReference type="GO" id="GO:0007034">
    <property type="term" value="P:vacuolar transport"/>
    <property type="evidence" value="ECO:0007669"/>
    <property type="project" value="TreeGrafter"/>
</dbReference>
<evidence type="ECO:0000256" key="5">
    <source>
        <dbReference type="ARBA" id="ARBA00022989"/>
    </source>
</evidence>
<keyword evidence="3 9" id="KW-0812">Transmembrane</keyword>
<protein>
    <recommendedName>
        <fullName evidence="10">MRH domain-containing protein</fullName>
    </recommendedName>
</protein>
<dbReference type="Pfam" id="PF02157">
    <property type="entry name" value="Man-6-P_recep"/>
    <property type="match status" value="1"/>
</dbReference>
<dbReference type="GO" id="GO:0000139">
    <property type="term" value="C:Golgi membrane"/>
    <property type="evidence" value="ECO:0007669"/>
    <property type="project" value="UniProtKB-SubCell"/>
</dbReference>
<evidence type="ECO:0000256" key="6">
    <source>
        <dbReference type="ARBA" id="ARBA00023136"/>
    </source>
</evidence>
<comment type="caution">
    <text evidence="11">The sequence shown here is derived from an EMBL/GenBank/DDBJ whole genome shotgun (WGS) entry which is preliminary data.</text>
</comment>
<dbReference type="AlphaFoldDB" id="A0A9W4MT90"/>
<dbReference type="FunFam" id="2.70.130.10:FF:000024">
    <property type="entry name" value="Putative vacuolar sorting receptor"/>
    <property type="match status" value="1"/>
</dbReference>
<gene>
    <name evidence="11" type="ORF">PNAL_LOCUS3557</name>
</gene>
<feature type="transmembrane region" description="Helical" evidence="9">
    <location>
        <begin position="7"/>
        <end position="26"/>
    </location>
</feature>
<dbReference type="Gene3D" id="2.70.130.10">
    <property type="entry name" value="Mannose-6-phosphate receptor binding domain"/>
    <property type="match status" value="1"/>
</dbReference>
<keyword evidence="4" id="KW-0732">Signal</keyword>
<feature type="domain" description="MRH" evidence="10">
    <location>
        <begin position="73"/>
        <end position="245"/>
    </location>
</feature>
<dbReference type="InterPro" id="IPR009011">
    <property type="entry name" value="Man6P_isomerase_rcpt-bd_dom_sf"/>
</dbReference>
<sequence length="374" mass="40941">MLRHCCHLAYISFSGLFTFIIPFHFFPLRECLGLTPTQPTMKLTSSAHYSIFLLSSILGLSSASYSSHLKDDAPCVARSPTTGLYFDLNAISLSPPEMKDGHKLSKDARDNSWYAKGHDYPANFTINICAPVIENVTDVVGIESSRWKNVSAYYERDNKRYSIGQQASEPLFRGRKLVLNYTNGSPCPDAYDTGSSNVSTRTKSTIMSFLCDRDAAPNVATPSFVGSMDECSYFFEVRSSAACGGIAVDPNAGGLGPGGVFGVIMVIAIAVYLIGGCAYQRTVMHQRGWRQCPNFSLWAGVFDFVKDMFVIIFSSLGNLFRCKGSPAGNGYTRADSNGRSGFIGAIGGRRARGQGRDVDAENRLIDQLDEEWDD</sequence>
<organism evidence="11 12">
    <name type="scientific">Penicillium nalgiovense</name>
    <dbReference type="NCBI Taxonomy" id="60175"/>
    <lineage>
        <taxon>Eukaryota</taxon>
        <taxon>Fungi</taxon>
        <taxon>Dikarya</taxon>
        <taxon>Ascomycota</taxon>
        <taxon>Pezizomycotina</taxon>
        <taxon>Eurotiomycetes</taxon>
        <taxon>Eurotiomycetidae</taxon>
        <taxon>Eurotiales</taxon>
        <taxon>Aspergillaceae</taxon>
        <taxon>Penicillium</taxon>
    </lineage>
</organism>
<dbReference type="OrthoDB" id="4504960at2759"/>
<evidence type="ECO:0000256" key="7">
    <source>
        <dbReference type="ARBA" id="ARBA00023157"/>
    </source>
</evidence>
<evidence type="ECO:0000313" key="12">
    <source>
        <dbReference type="Proteomes" id="UP001153461"/>
    </source>
</evidence>
<evidence type="ECO:0000256" key="4">
    <source>
        <dbReference type="ARBA" id="ARBA00022729"/>
    </source>
</evidence>
<dbReference type="GO" id="GO:0010008">
    <property type="term" value="C:endosome membrane"/>
    <property type="evidence" value="ECO:0007669"/>
    <property type="project" value="UniProtKB-SubCell"/>
</dbReference>
<dbReference type="InterPro" id="IPR028927">
    <property type="entry name" value="Man-6-P_rcpt"/>
</dbReference>
<keyword evidence="7" id="KW-1015">Disulfide bond</keyword>
<dbReference type="GO" id="GO:0005770">
    <property type="term" value="C:late endosome"/>
    <property type="evidence" value="ECO:0007669"/>
    <property type="project" value="TreeGrafter"/>
</dbReference>
<evidence type="ECO:0000256" key="3">
    <source>
        <dbReference type="ARBA" id="ARBA00022692"/>
    </source>
</evidence>
<feature type="transmembrane region" description="Helical" evidence="9">
    <location>
        <begin position="255"/>
        <end position="275"/>
    </location>
</feature>